<reference evidence="1 2" key="1">
    <citation type="submission" date="2019-08" db="EMBL/GenBank/DDBJ databases">
        <title>Whole genome of Aphis craccivora.</title>
        <authorList>
            <person name="Voronova N.V."/>
            <person name="Shulinski R.S."/>
            <person name="Bandarenka Y.V."/>
            <person name="Zhorov D.G."/>
            <person name="Warner D."/>
        </authorList>
    </citation>
    <scope>NUCLEOTIDE SEQUENCE [LARGE SCALE GENOMIC DNA]</scope>
    <source>
        <strain evidence="1">180601</strain>
        <tissue evidence="1">Whole Body</tissue>
    </source>
</reference>
<protein>
    <submittedName>
        <fullName evidence="1">Uncharacterized protein</fullName>
    </submittedName>
</protein>
<name>A0A6G0YQC1_APHCR</name>
<dbReference type="EMBL" id="VUJU01002847">
    <property type="protein sequence ID" value="KAF0759914.1"/>
    <property type="molecule type" value="Genomic_DNA"/>
</dbReference>
<evidence type="ECO:0000313" key="2">
    <source>
        <dbReference type="Proteomes" id="UP000478052"/>
    </source>
</evidence>
<proteinExistence type="predicted"/>
<sequence length="152" mass="17281">MTEANILYCSVSVRYRVMNNSSKSFFRWIISEIFCCWKQQNELSENLVERSIGVVSIPNSQGHLLSPLFEAVSYTEITHSNTAEVLELQPLTLRNYVNSLEPYNPEVHGWRDTTPPVMRSVKHSERATQLVTAIRMSGLQDIEILGVPDGHS</sequence>
<keyword evidence="2" id="KW-1185">Reference proteome</keyword>
<dbReference type="AlphaFoldDB" id="A0A6G0YQC1"/>
<accession>A0A6G0YQC1</accession>
<comment type="caution">
    <text evidence="1">The sequence shown here is derived from an EMBL/GenBank/DDBJ whole genome shotgun (WGS) entry which is preliminary data.</text>
</comment>
<evidence type="ECO:0000313" key="1">
    <source>
        <dbReference type="EMBL" id="KAF0759914.1"/>
    </source>
</evidence>
<dbReference type="Proteomes" id="UP000478052">
    <property type="component" value="Unassembled WGS sequence"/>
</dbReference>
<dbReference type="OrthoDB" id="6630148at2759"/>
<gene>
    <name evidence="1" type="ORF">FWK35_00020882</name>
</gene>
<organism evidence="1 2">
    <name type="scientific">Aphis craccivora</name>
    <name type="common">Cowpea aphid</name>
    <dbReference type="NCBI Taxonomy" id="307492"/>
    <lineage>
        <taxon>Eukaryota</taxon>
        <taxon>Metazoa</taxon>
        <taxon>Ecdysozoa</taxon>
        <taxon>Arthropoda</taxon>
        <taxon>Hexapoda</taxon>
        <taxon>Insecta</taxon>
        <taxon>Pterygota</taxon>
        <taxon>Neoptera</taxon>
        <taxon>Paraneoptera</taxon>
        <taxon>Hemiptera</taxon>
        <taxon>Sternorrhyncha</taxon>
        <taxon>Aphidomorpha</taxon>
        <taxon>Aphidoidea</taxon>
        <taxon>Aphididae</taxon>
        <taxon>Aphidini</taxon>
        <taxon>Aphis</taxon>
        <taxon>Aphis</taxon>
    </lineage>
</organism>